<proteinExistence type="predicted"/>
<keyword evidence="3" id="KW-1185">Reference proteome</keyword>
<comment type="caution">
    <text evidence="2">The sequence shown here is derived from an EMBL/GenBank/DDBJ whole genome shotgun (WGS) entry which is preliminary data.</text>
</comment>
<gene>
    <name evidence="2" type="ORF">OLEA9_A096679</name>
</gene>
<feature type="compositionally biased region" description="Polar residues" evidence="1">
    <location>
        <begin position="124"/>
        <end position="140"/>
    </location>
</feature>
<organism evidence="2 3">
    <name type="scientific">Olea europaea subsp. europaea</name>
    <dbReference type="NCBI Taxonomy" id="158383"/>
    <lineage>
        <taxon>Eukaryota</taxon>
        <taxon>Viridiplantae</taxon>
        <taxon>Streptophyta</taxon>
        <taxon>Embryophyta</taxon>
        <taxon>Tracheophyta</taxon>
        <taxon>Spermatophyta</taxon>
        <taxon>Magnoliopsida</taxon>
        <taxon>eudicotyledons</taxon>
        <taxon>Gunneridae</taxon>
        <taxon>Pentapetalae</taxon>
        <taxon>asterids</taxon>
        <taxon>lamiids</taxon>
        <taxon>Lamiales</taxon>
        <taxon>Oleaceae</taxon>
        <taxon>Oleeae</taxon>
        <taxon>Olea</taxon>
    </lineage>
</organism>
<name>A0A8S0PJQ3_OLEEU</name>
<dbReference type="EMBL" id="CACTIH010000048">
    <property type="protein sequence ID" value="CAA2941268.1"/>
    <property type="molecule type" value="Genomic_DNA"/>
</dbReference>
<feature type="region of interest" description="Disordered" evidence="1">
    <location>
        <begin position="124"/>
        <end position="153"/>
    </location>
</feature>
<accession>A0A8S0PJQ3</accession>
<protein>
    <submittedName>
        <fullName evidence="2">Uncharacterized protein</fullName>
    </submittedName>
</protein>
<sequence length="153" mass="16344">MSTHANYISQAPNLSADFTGEDDGCSYRALSSTLEEEKDGDGTERRDDASDRLSGLSLRFGKIGERSLFKLFSLVFMLGFDCTGTNVFPRASCKILHLKNPWNLKNPPACVCTACNSTLFDSAGSSPAVSPPRSHSQASPSKAKASLFGDANG</sequence>
<evidence type="ECO:0000313" key="2">
    <source>
        <dbReference type="EMBL" id="CAA2941268.1"/>
    </source>
</evidence>
<dbReference type="AlphaFoldDB" id="A0A8S0PJQ3"/>
<dbReference type="Gramene" id="OE9A096679T1">
    <property type="protein sequence ID" value="OE9A096679C1"/>
    <property type="gene ID" value="OE9A096679"/>
</dbReference>
<dbReference type="Proteomes" id="UP000594638">
    <property type="component" value="Unassembled WGS sequence"/>
</dbReference>
<reference evidence="2 3" key="1">
    <citation type="submission" date="2019-12" db="EMBL/GenBank/DDBJ databases">
        <authorList>
            <person name="Alioto T."/>
            <person name="Alioto T."/>
            <person name="Gomez Garrido J."/>
        </authorList>
    </citation>
    <scope>NUCLEOTIDE SEQUENCE [LARGE SCALE GENOMIC DNA]</scope>
</reference>
<evidence type="ECO:0000256" key="1">
    <source>
        <dbReference type="SAM" id="MobiDB-lite"/>
    </source>
</evidence>
<evidence type="ECO:0000313" key="3">
    <source>
        <dbReference type="Proteomes" id="UP000594638"/>
    </source>
</evidence>